<proteinExistence type="predicted"/>
<dbReference type="Proteomes" id="UP000078383">
    <property type="component" value="Unassembled WGS sequence"/>
</dbReference>
<reference evidence="1 2" key="1">
    <citation type="submission" date="2015-09" db="EMBL/GenBank/DDBJ databases">
        <authorList>
            <consortium name="Pathogen Informatics"/>
        </authorList>
    </citation>
    <scope>NUCLEOTIDE SEQUENCE [LARGE SCALE GENOMIC DNA]</scope>
    <source>
        <strain evidence="1 2">2789STDY5834889</strain>
    </source>
</reference>
<protein>
    <recommendedName>
        <fullName evidence="3">HPr family phosphocarrier protein</fullName>
    </recommendedName>
</protein>
<accession>A0A175A6X7</accession>
<evidence type="ECO:0008006" key="3">
    <source>
        <dbReference type="Google" id="ProtNLM"/>
    </source>
</evidence>
<sequence length="79" mass="9074">MIKQNIKFLTTGQFLTFSHTCKNLSSDVRIQDLENHNRVDINGKDLSELATIQLGLPFLLVIHGEDEKIARRMLKKYCA</sequence>
<organism evidence="1 2">
    <name type="scientific">[Ruminococcus] torques</name>
    <dbReference type="NCBI Taxonomy" id="33039"/>
    <lineage>
        <taxon>Bacteria</taxon>
        <taxon>Bacillati</taxon>
        <taxon>Bacillota</taxon>
        <taxon>Clostridia</taxon>
        <taxon>Lachnospirales</taxon>
        <taxon>Lachnospiraceae</taxon>
        <taxon>Mediterraneibacter</taxon>
    </lineage>
</organism>
<dbReference type="OrthoDB" id="2064633at2"/>
<dbReference type="AlphaFoldDB" id="A0A175A6X7"/>
<dbReference type="EMBL" id="CZBX01000015">
    <property type="protein sequence ID" value="CUQ92528.1"/>
    <property type="molecule type" value="Genomic_DNA"/>
</dbReference>
<dbReference type="RefSeq" id="WP_054753851.1">
    <property type="nucleotide sequence ID" value="NZ_CACRUQ010000031.1"/>
</dbReference>
<gene>
    <name evidence="1" type="ORF">ERS852502_02655</name>
</gene>
<name>A0A175A6X7_9FIRM</name>
<evidence type="ECO:0000313" key="2">
    <source>
        <dbReference type="Proteomes" id="UP000078383"/>
    </source>
</evidence>
<evidence type="ECO:0000313" key="1">
    <source>
        <dbReference type="EMBL" id="CUQ92528.1"/>
    </source>
</evidence>